<keyword evidence="4" id="KW-1185">Reference proteome</keyword>
<dbReference type="InterPro" id="IPR000421">
    <property type="entry name" value="FA58C"/>
</dbReference>
<evidence type="ECO:0000259" key="2">
    <source>
        <dbReference type="PROSITE" id="PS50022"/>
    </source>
</evidence>
<protein>
    <submittedName>
        <fullName evidence="3">Discoidin domain-containing protein</fullName>
    </submittedName>
</protein>
<dbReference type="Pfam" id="PF00754">
    <property type="entry name" value="F5_F8_type_C"/>
    <property type="match status" value="1"/>
</dbReference>
<dbReference type="RefSeq" id="WP_264489128.1">
    <property type="nucleotide sequence ID" value="NZ_JAPDDT010000011.1"/>
</dbReference>
<evidence type="ECO:0000256" key="1">
    <source>
        <dbReference type="SAM" id="SignalP"/>
    </source>
</evidence>
<name>A0ABT3GND0_9BACT</name>
<keyword evidence="1" id="KW-0732">Signal</keyword>
<reference evidence="3 4" key="1">
    <citation type="submission" date="2022-10" db="EMBL/GenBank/DDBJ databases">
        <title>Luteolibacter arcticus strain CCTCC AB 2014275, whole genome shotgun sequencing project.</title>
        <authorList>
            <person name="Zhao G."/>
            <person name="Shen L."/>
        </authorList>
    </citation>
    <scope>NUCLEOTIDE SEQUENCE [LARGE SCALE GENOMIC DNA]</scope>
    <source>
        <strain evidence="3 4">CCTCC AB 2014275</strain>
    </source>
</reference>
<feature type="chain" id="PRO_5046232255" evidence="1">
    <location>
        <begin position="22"/>
        <end position="228"/>
    </location>
</feature>
<organism evidence="3 4">
    <name type="scientific">Luteolibacter arcticus</name>
    <dbReference type="NCBI Taxonomy" id="1581411"/>
    <lineage>
        <taxon>Bacteria</taxon>
        <taxon>Pseudomonadati</taxon>
        <taxon>Verrucomicrobiota</taxon>
        <taxon>Verrucomicrobiia</taxon>
        <taxon>Verrucomicrobiales</taxon>
        <taxon>Verrucomicrobiaceae</taxon>
        <taxon>Luteolibacter</taxon>
    </lineage>
</organism>
<feature type="signal peptide" evidence="1">
    <location>
        <begin position="1"/>
        <end position="21"/>
    </location>
</feature>
<gene>
    <name evidence="3" type="ORF">OKA05_20830</name>
</gene>
<sequence>MKKQPLLLLALFLAPFGSVSAATTLITPTTITYQGSQQALGNPTALINGSGLSDPAPTLANYTTATHGSAGDNGFNNIWVTTDPGAGGGDFFADGGLPQTFTIDLGGAYTVDGIVQWGYNFGSFNANQAQTFTLEFSNDGGATYHTTLANINVPHNGAANVADETTFAPTNGSYIRMTITDNFYDGIIPGGDRVGVAELRFTGDAIPEPSIALLGGLGLLVLLPRRRA</sequence>
<evidence type="ECO:0000313" key="3">
    <source>
        <dbReference type="EMBL" id="MCW1925020.1"/>
    </source>
</evidence>
<dbReference type="Gene3D" id="2.60.120.260">
    <property type="entry name" value="Galactose-binding domain-like"/>
    <property type="match status" value="1"/>
</dbReference>
<dbReference type="PROSITE" id="PS50022">
    <property type="entry name" value="FA58C_3"/>
    <property type="match status" value="1"/>
</dbReference>
<comment type="caution">
    <text evidence="3">The sequence shown here is derived from an EMBL/GenBank/DDBJ whole genome shotgun (WGS) entry which is preliminary data.</text>
</comment>
<dbReference type="EMBL" id="JAPDDT010000011">
    <property type="protein sequence ID" value="MCW1925020.1"/>
    <property type="molecule type" value="Genomic_DNA"/>
</dbReference>
<feature type="domain" description="F5/8 type C" evidence="2">
    <location>
        <begin position="35"/>
        <end position="196"/>
    </location>
</feature>
<evidence type="ECO:0000313" key="4">
    <source>
        <dbReference type="Proteomes" id="UP001320876"/>
    </source>
</evidence>
<dbReference type="Proteomes" id="UP001320876">
    <property type="component" value="Unassembled WGS sequence"/>
</dbReference>
<proteinExistence type="predicted"/>
<accession>A0ABT3GND0</accession>
<dbReference type="InterPro" id="IPR008979">
    <property type="entry name" value="Galactose-bd-like_sf"/>
</dbReference>
<dbReference type="SUPFAM" id="SSF49785">
    <property type="entry name" value="Galactose-binding domain-like"/>
    <property type="match status" value="1"/>
</dbReference>